<feature type="non-terminal residue" evidence="1">
    <location>
        <position position="1"/>
    </location>
</feature>
<gene>
    <name evidence="1" type="ORF">METZ01_LOCUS65198</name>
</gene>
<name>A0A381T9F1_9ZZZZ</name>
<evidence type="ECO:0000313" key="1">
    <source>
        <dbReference type="EMBL" id="SVA12344.1"/>
    </source>
</evidence>
<accession>A0A381T9F1</accession>
<proteinExistence type="predicted"/>
<protein>
    <submittedName>
        <fullName evidence="1">Uncharacterized protein</fullName>
    </submittedName>
</protein>
<dbReference type="EMBL" id="UINC01004172">
    <property type="protein sequence ID" value="SVA12344.1"/>
    <property type="molecule type" value="Genomic_DNA"/>
</dbReference>
<sequence length="29" mass="3071">VRLNTNITRTLRAFQLDGLGGVVVDASIA</sequence>
<dbReference type="AlphaFoldDB" id="A0A381T9F1"/>
<reference evidence="1" key="1">
    <citation type="submission" date="2018-05" db="EMBL/GenBank/DDBJ databases">
        <authorList>
            <person name="Lanie J.A."/>
            <person name="Ng W.-L."/>
            <person name="Kazmierczak K.M."/>
            <person name="Andrzejewski T.M."/>
            <person name="Davidsen T.M."/>
            <person name="Wayne K.J."/>
            <person name="Tettelin H."/>
            <person name="Glass J.I."/>
            <person name="Rusch D."/>
            <person name="Podicherti R."/>
            <person name="Tsui H.-C.T."/>
            <person name="Winkler M.E."/>
        </authorList>
    </citation>
    <scope>NUCLEOTIDE SEQUENCE</scope>
</reference>
<organism evidence="1">
    <name type="scientific">marine metagenome</name>
    <dbReference type="NCBI Taxonomy" id="408172"/>
    <lineage>
        <taxon>unclassified sequences</taxon>
        <taxon>metagenomes</taxon>
        <taxon>ecological metagenomes</taxon>
    </lineage>
</organism>